<evidence type="ECO:0000256" key="2">
    <source>
        <dbReference type="SAM" id="Phobius"/>
    </source>
</evidence>
<keyword evidence="4" id="KW-1185">Reference proteome</keyword>
<name>A0A4Q7LER4_9BURK</name>
<evidence type="ECO:0000313" key="3">
    <source>
        <dbReference type="EMBL" id="RZS52067.1"/>
    </source>
</evidence>
<feature type="transmembrane region" description="Helical" evidence="2">
    <location>
        <begin position="12"/>
        <end position="38"/>
    </location>
</feature>
<dbReference type="Proteomes" id="UP000293433">
    <property type="component" value="Unassembled WGS sequence"/>
</dbReference>
<gene>
    <name evidence="3" type="ORF">EV685_3256</name>
</gene>
<keyword evidence="2" id="KW-0812">Transmembrane</keyword>
<feature type="region of interest" description="Disordered" evidence="1">
    <location>
        <begin position="63"/>
        <end position="103"/>
    </location>
</feature>
<dbReference type="OrthoDB" id="9882149at2"/>
<accession>A0A4Q7LER4</accession>
<dbReference type="EMBL" id="SGWV01000011">
    <property type="protein sequence ID" value="RZS52067.1"/>
    <property type="molecule type" value="Genomic_DNA"/>
</dbReference>
<proteinExistence type="predicted"/>
<protein>
    <submittedName>
        <fullName evidence="3">Uncharacterized protein</fullName>
    </submittedName>
</protein>
<dbReference type="AlphaFoldDB" id="A0A4Q7LER4"/>
<sequence length="103" mass="11201">MFTSMRILFRLVLVLAATVFMASLAVAGAILALGYALWCLVQGRRPQWPTIFMGPLRHMRRHGTGFPGNRPGSRASASSPMPGWRRSGHPADAGVIEGNAREL</sequence>
<evidence type="ECO:0000256" key="1">
    <source>
        <dbReference type="SAM" id="MobiDB-lite"/>
    </source>
</evidence>
<organism evidence="3 4">
    <name type="scientific">Sphaerotilus mobilis</name>
    <dbReference type="NCBI Taxonomy" id="47994"/>
    <lineage>
        <taxon>Bacteria</taxon>
        <taxon>Pseudomonadati</taxon>
        <taxon>Pseudomonadota</taxon>
        <taxon>Betaproteobacteria</taxon>
        <taxon>Burkholderiales</taxon>
        <taxon>Sphaerotilaceae</taxon>
        <taxon>Sphaerotilus</taxon>
    </lineage>
</organism>
<dbReference type="RefSeq" id="WP_130483082.1">
    <property type="nucleotide sequence ID" value="NZ_SGWV01000011.1"/>
</dbReference>
<evidence type="ECO:0000313" key="4">
    <source>
        <dbReference type="Proteomes" id="UP000293433"/>
    </source>
</evidence>
<reference evidence="3 4" key="1">
    <citation type="submission" date="2019-02" db="EMBL/GenBank/DDBJ databases">
        <title>Genomic Encyclopedia of Type Strains, Phase IV (KMG-IV): sequencing the most valuable type-strain genomes for metagenomic binning, comparative biology and taxonomic classification.</title>
        <authorList>
            <person name="Goeker M."/>
        </authorList>
    </citation>
    <scope>NUCLEOTIDE SEQUENCE [LARGE SCALE GENOMIC DNA]</scope>
    <source>
        <strain evidence="3 4">DSM 10617</strain>
    </source>
</reference>
<keyword evidence="2" id="KW-0472">Membrane</keyword>
<comment type="caution">
    <text evidence="3">The sequence shown here is derived from an EMBL/GenBank/DDBJ whole genome shotgun (WGS) entry which is preliminary data.</text>
</comment>
<keyword evidence="2" id="KW-1133">Transmembrane helix</keyword>